<organism evidence="2 3">
    <name type="scientific">Marinobacter litoralis</name>
    <dbReference type="NCBI Taxonomy" id="187981"/>
    <lineage>
        <taxon>Bacteria</taxon>
        <taxon>Pseudomonadati</taxon>
        <taxon>Pseudomonadota</taxon>
        <taxon>Gammaproteobacteria</taxon>
        <taxon>Pseudomonadales</taxon>
        <taxon>Marinobacteraceae</taxon>
        <taxon>Marinobacter</taxon>
    </lineage>
</organism>
<evidence type="ECO:0000256" key="1">
    <source>
        <dbReference type="SAM" id="SignalP"/>
    </source>
</evidence>
<accession>A0A3M2RLQ8</accession>
<evidence type="ECO:0000313" key="2">
    <source>
        <dbReference type="EMBL" id="RMJ06270.1"/>
    </source>
</evidence>
<dbReference type="Proteomes" id="UP000265903">
    <property type="component" value="Unassembled WGS sequence"/>
</dbReference>
<name>A0A3M2RLQ8_9GAMM</name>
<comment type="caution">
    <text evidence="2">The sequence shown here is derived from an EMBL/GenBank/DDBJ whole genome shotgun (WGS) entry which is preliminary data.</text>
</comment>
<sequence>MIRWAVGAMCILTTGLAAAATFEFVGTAQSIDSQKELYEERHQVTGNCSETGFEPREHSVTYHKGSDDRRFAFKTLQYGEHPSRPRVDFSQPDFGESLEISYPDSTQLIVDWQTPVESPRRFRVSYDNRLVVDAGFDQFVRANWQDVTAGKSIPFRFLAPTRGDHYGFVLEPAPNTMIDADVAVQIRPTSLVLRFLVDPIILGYNQNGALTHYQGLTNIRANRETNYTALLRYRITQYPGCDLTL</sequence>
<feature type="signal peptide" evidence="1">
    <location>
        <begin position="1"/>
        <end position="19"/>
    </location>
</feature>
<proteinExistence type="predicted"/>
<feature type="chain" id="PRO_5018281964" evidence="1">
    <location>
        <begin position="20"/>
        <end position="245"/>
    </location>
</feature>
<gene>
    <name evidence="2" type="ORF">DOQ08_00956</name>
</gene>
<evidence type="ECO:0000313" key="3">
    <source>
        <dbReference type="Proteomes" id="UP000265903"/>
    </source>
</evidence>
<keyword evidence="3" id="KW-1185">Reference proteome</keyword>
<dbReference type="RefSeq" id="WP_227537487.1">
    <property type="nucleotide sequence ID" value="NZ_QMDL01000001.1"/>
</dbReference>
<keyword evidence="1" id="KW-0732">Signal</keyword>
<dbReference type="AlphaFoldDB" id="A0A3M2RLQ8"/>
<protein>
    <submittedName>
        <fullName evidence="2">Uncharacterized protein</fullName>
    </submittedName>
</protein>
<dbReference type="EMBL" id="QMDL01000001">
    <property type="protein sequence ID" value="RMJ06270.1"/>
    <property type="molecule type" value="Genomic_DNA"/>
</dbReference>
<reference evidence="2 3" key="1">
    <citation type="submission" date="2018-08" db="EMBL/GenBank/DDBJ databases">
        <title>Whole Genome Sequence of the Moderate Halophilic Marine Bacterium Marinobacter litoralis Sw-45.</title>
        <authorList>
            <person name="Musa H."/>
        </authorList>
    </citation>
    <scope>NUCLEOTIDE SEQUENCE [LARGE SCALE GENOMIC DNA]</scope>
    <source>
        <strain evidence="2 3">Sw-45</strain>
    </source>
</reference>